<feature type="region of interest" description="Disordered" evidence="9">
    <location>
        <begin position="1"/>
        <end position="62"/>
    </location>
</feature>
<feature type="transmembrane region" description="Helical" evidence="8">
    <location>
        <begin position="207"/>
        <end position="231"/>
    </location>
</feature>
<comment type="similarity">
    <text evidence="7 8">Belongs to the SFT2 family.</text>
</comment>
<dbReference type="Pfam" id="PF04178">
    <property type="entry name" value="Got1"/>
    <property type="match status" value="1"/>
</dbReference>
<dbReference type="OrthoDB" id="660759at2759"/>
<evidence type="ECO:0000256" key="1">
    <source>
        <dbReference type="ARBA" id="ARBA00004141"/>
    </source>
</evidence>
<dbReference type="InterPro" id="IPR011691">
    <property type="entry name" value="Vesicle_transpt_SFT2"/>
</dbReference>
<evidence type="ECO:0000313" key="11">
    <source>
        <dbReference type="Proteomes" id="UP000281245"/>
    </source>
</evidence>
<keyword evidence="6 8" id="KW-0472">Membrane</keyword>
<dbReference type="GO" id="GO:0000139">
    <property type="term" value="C:Golgi membrane"/>
    <property type="evidence" value="ECO:0007669"/>
    <property type="project" value="UniProtKB-SubCell"/>
</dbReference>
<dbReference type="AlphaFoldDB" id="A0A3M6WVN0"/>
<dbReference type="PANTHER" id="PTHR23137">
    <property type="entry name" value="VESICLE TRANSPORT PROTEIN-RELATED"/>
    <property type="match status" value="1"/>
</dbReference>
<evidence type="ECO:0000256" key="8">
    <source>
        <dbReference type="RuleBase" id="RU363111"/>
    </source>
</evidence>
<evidence type="ECO:0000256" key="6">
    <source>
        <dbReference type="ARBA" id="ARBA00023136"/>
    </source>
</evidence>
<protein>
    <recommendedName>
        <fullName evidence="8">Protein transport protein SFT2</fullName>
    </recommendedName>
</protein>
<dbReference type="Proteomes" id="UP000281245">
    <property type="component" value="Unassembled WGS sequence"/>
</dbReference>
<feature type="compositionally biased region" description="Basic residues" evidence="9">
    <location>
        <begin position="1"/>
        <end position="10"/>
    </location>
</feature>
<keyword evidence="4 8" id="KW-0653">Protein transport</keyword>
<comment type="subcellular location">
    <subcellularLocation>
        <location evidence="8">Golgi apparatus membrane</location>
        <topology evidence="8">Multi-pass membrane protein</topology>
    </subcellularLocation>
    <subcellularLocation>
        <location evidence="1">Membrane</location>
        <topology evidence="1">Multi-pass membrane protein</topology>
    </subcellularLocation>
</comment>
<keyword evidence="5 8" id="KW-1133">Transmembrane helix</keyword>
<proteinExistence type="inferred from homology"/>
<name>A0A3M6WVN0_HORWE</name>
<dbReference type="VEuPathDB" id="FungiDB:BTJ68_01537"/>
<dbReference type="InterPro" id="IPR007305">
    <property type="entry name" value="Vesicle_transpt_Got1/SFT2"/>
</dbReference>
<evidence type="ECO:0000256" key="2">
    <source>
        <dbReference type="ARBA" id="ARBA00022448"/>
    </source>
</evidence>
<evidence type="ECO:0000313" key="10">
    <source>
        <dbReference type="EMBL" id="RMX82266.1"/>
    </source>
</evidence>
<reference evidence="10 11" key="1">
    <citation type="journal article" date="2018" name="BMC Genomics">
        <title>Genomic evidence for intraspecific hybridization in a clonal and extremely halotolerant yeast.</title>
        <authorList>
            <person name="Gostincar C."/>
            <person name="Stajich J.E."/>
            <person name="Zupancic J."/>
            <person name="Zalar P."/>
            <person name="Gunde-Cimerman N."/>
        </authorList>
    </citation>
    <scope>NUCLEOTIDE SEQUENCE [LARGE SCALE GENOMIC DNA]</scope>
    <source>
        <strain evidence="10 11">EXF-6656</strain>
    </source>
</reference>
<comment type="caution">
    <text evidence="10">The sequence shown here is derived from an EMBL/GenBank/DDBJ whole genome shotgun (WGS) entry which is preliminary data.</text>
</comment>
<keyword evidence="8" id="KW-0333">Golgi apparatus</keyword>
<dbReference type="GO" id="GO:0015031">
    <property type="term" value="P:protein transport"/>
    <property type="evidence" value="ECO:0007669"/>
    <property type="project" value="UniProtKB-KW"/>
</dbReference>
<feature type="transmembrane region" description="Helical" evidence="8">
    <location>
        <begin position="238"/>
        <end position="256"/>
    </location>
</feature>
<evidence type="ECO:0000256" key="3">
    <source>
        <dbReference type="ARBA" id="ARBA00022692"/>
    </source>
</evidence>
<dbReference type="PANTHER" id="PTHR23137:SF36">
    <property type="entry name" value="VESICLE TRANSPORT PROTEIN SFT2C"/>
    <property type="match status" value="1"/>
</dbReference>
<feature type="compositionally biased region" description="Basic and acidic residues" evidence="9">
    <location>
        <begin position="22"/>
        <end position="41"/>
    </location>
</feature>
<accession>A0A3M6WVN0</accession>
<evidence type="ECO:0000256" key="9">
    <source>
        <dbReference type="SAM" id="MobiDB-lite"/>
    </source>
</evidence>
<evidence type="ECO:0000256" key="5">
    <source>
        <dbReference type="ARBA" id="ARBA00022989"/>
    </source>
</evidence>
<evidence type="ECO:0000256" key="7">
    <source>
        <dbReference type="ARBA" id="ARBA00025800"/>
    </source>
</evidence>
<comment type="function">
    <text evidence="8">Nonessential protein required for the fusion of transport vesicles derived from the endocytic pathway with the Golgi complex.</text>
</comment>
<organism evidence="10 11">
    <name type="scientific">Hortaea werneckii</name>
    <name type="common">Black yeast</name>
    <name type="synonym">Cladosporium werneckii</name>
    <dbReference type="NCBI Taxonomy" id="91943"/>
    <lineage>
        <taxon>Eukaryota</taxon>
        <taxon>Fungi</taxon>
        <taxon>Dikarya</taxon>
        <taxon>Ascomycota</taxon>
        <taxon>Pezizomycotina</taxon>
        <taxon>Dothideomycetes</taxon>
        <taxon>Dothideomycetidae</taxon>
        <taxon>Mycosphaerellales</taxon>
        <taxon>Teratosphaeriaceae</taxon>
        <taxon>Hortaea</taxon>
    </lineage>
</organism>
<gene>
    <name evidence="10" type="ORF">D0869_06188</name>
</gene>
<keyword evidence="2 8" id="KW-0813">Transport</keyword>
<comment type="caution">
    <text evidence="8">Lacks conserved residue(s) required for the propagation of feature annotation.</text>
</comment>
<evidence type="ECO:0000256" key="4">
    <source>
        <dbReference type="ARBA" id="ARBA00022927"/>
    </source>
</evidence>
<keyword evidence="3 8" id="KW-0812">Transmembrane</keyword>
<dbReference type="GO" id="GO:0016192">
    <property type="term" value="P:vesicle-mediated transport"/>
    <property type="evidence" value="ECO:0007669"/>
    <property type="project" value="InterPro"/>
</dbReference>
<sequence>MGMQLRKRKIQSSDSCPATPGRKQEGYLHREREEIDGRGASEAEECGAVGSSSSLDPRPPSLQAFCQSAGAAALEKRPDTRRQHRLVIYLRLSAYPFLSSLELDLSTLIALFHPHTPRSNAPAAFDMASSTFRDSMNSLGWSRREQPANTNKQNPLLGSLQKYNPFGGEGNVRLPTAEGEAPGAPLPARSRREEEEGWFALSRWDRILIFGGLNLAAVACFVICFTLLPILSLRPRKFAILWSMASALFLSSWAVMMGPMAYGKPTLLYACSSIKYPSIILAESGAWLADPPPEFIR</sequence>
<dbReference type="EMBL" id="QWIJ01000446">
    <property type="protein sequence ID" value="RMX82266.1"/>
    <property type="molecule type" value="Genomic_DNA"/>
</dbReference>